<gene>
    <name evidence="2" type="ORF">AXF42_Ash000457</name>
</gene>
<feature type="region of interest" description="Disordered" evidence="1">
    <location>
        <begin position="1"/>
        <end position="24"/>
    </location>
</feature>
<accession>A0A2I0AGE5</accession>
<dbReference type="OrthoDB" id="10067222at2759"/>
<evidence type="ECO:0000313" key="3">
    <source>
        <dbReference type="Proteomes" id="UP000236161"/>
    </source>
</evidence>
<dbReference type="EMBL" id="KZ451982">
    <property type="protein sequence ID" value="PKA54622.1"/>
    <property type="molecule type" value="Genomic_DNA"/>
</dbReference>
<evidence type="ECO:0000313" key="2">
    <source>
        <dbReference type="EMBL" id="PKA54622.1"/>
    </source>
</evidence>
<protein>
    <submittedName>
        <fullName evidence="2">Uncharacterized protein</fullName>
    </submittedName>
</protein>
<dbReference type="STRING" id="1088818.A0A2I0AGE5"/>
<organism evidence="2 3">
    <name type="scientific">Apostasia shenzhenica</name>
    <dbReference type="NCBI Taxonomy" id="1088818"/>
    <lineage>
        <taxon>Eukaryota</taxon>
        <taxon>Viridiplantae</taxon>
        <taxon>Streptophyta</taxon>
        <taxon>Embryophyta</taxon>
        <taxon>Tracheophyta</taxon>
        <taxon>Spermatophyta</taxon>
        <taxon>Magnoliopsida</taxon>
        <taxon>Liliopsida</taxon>
        <taxon>Asparagales</taxon>
        <taxon>Orchidaceae</taxon>
        <taxon>Apostasioideae</taxon>
        <taxon>Apostasia</taxon>
    </lineage>
</organism>
<dbReference type="Proteomes" id="UP000236161">
    <property type="component" value="Unassembled WGS sequence"/>
</dbReference>
<keyword evidence="3" id="KW-1185">Reference proteome</keyword>
<name>A0A2I0AGE5_9ASPA</name>
<reference evidence="2 3" key="1">
    <citation type="journal article" date="2017" name="Nature">
        <title>The Apostasia genome and the evolution of orchids.</title>
        <authorList>
            <person name="Zhang G.Q."/>
            <person name="Liu K.W."/>
            <person name="Li Z."/>
            <person name="Lohaus R."/>
            <person name="Hsiao Y.Y."/>
            <person name="Niu S.C."/>
            <person name="Wang J.Y."/>
            <person name="Lin Y.C."/>
            <person name="Xu Q."/>
            <person name="Chen L.J."/>
            <person name="Yoshida K."/>
            <person name="Fujiwara S."/>
            <person name="Wang Z.W."/>
            <person name="Zhang Y.Q."/>
            <person name="Mitsuda N."/>
            <person name="Wang M."/>
            <person name="Liu G.H."/>
            <person name="Pecoraro L."/>
            <person name="Huang H.X."/>
            <person name="Xiao X.J."/>
            <person name="Lin M."/>
            <person name="Wu X.Y."/>
            <person name="Wu W.L."/>
            <person name="Chen Y.Y."/>
            <person name="Chang S.B."/>
            <person name="Sakamoto S."/>
            <person name="Ohme-Takagi M."/>
            <person name="Yagi M."/>
            <person name="Zeng S.J."/>
            <person name="Shen C.Y."/>
            <person name="Yeh C.M."/>
            <person name="Luo Y.B."/>
            <person name="Tsai W.C."/>
            <person name="Van de Peer Y."/>
            <person name="Liu Z.J."/>
        </authorList>
    </citation>
    <scope>NUCLEOTIDE SEQUENCE [LARGE SCALE GENOMIC DNA]</scope>
    <source>
        <strain evidence="3">cv. Shenzhen</strain>
        <tissue evidence="2">Stem</tissue>
    </source>
</reference>
<evidence type="ECO:0000256" key="1">
    <source>
        <dbReference type="SAM" id="MobiDB-lite"/>
    </source>
</evidence>
<proteinExistence type="predicted"/>
<dbReference type="AlphaFoldDB" id="A0A2I0AGE5"/>
<sequence>MPRGRKRPPSAAHGGSESPTSGRWANDECWRRIFSMDSDLEAFSRNPTHDNFAPLAFQPSAMTNCVNQRFLSY</sequence>